<accession>A0A3N0VTJ6</accession>
<proteinExistence type="predicted"/>
<dbReference type="EMBL" id="SOQW01000003">
    <property type="protein sequence ID" value="TDX91446.1"/>
    <property type="molecule type" value="Genomic_DNA"/>
</dbReference>
<dbReference type="PROSITE" id="PS50110">
    <property type="entry name" value="RESPONSE_REGULATORY"/>
    <property type="match status" value="1"/>
</dbReference>
<gene>
    <name evidence="4" type="ORF">BCF50_2578</name>
    <name evidence="3" type="ORF">EGI05_16685</name>
</gene>
<dbReference type="EMBL" id="RJTX01000004">
    <property type="protein sequence ID" value="ROH96139.1"/>
    <property type="molecule type" value="Genomic_DNA"/>
</dbReference>
<feature type="modified residue" description="4-aspartylphosphate" evidence="1">
    <location>
        <position position="59"/>
    </location>
</feature>
<name>A0A3N0VTJ6_9FLAO</name>
<evidence type="ECO:0000313" key="6">
    <source>
        <dbReference type="Proteomes" id="UP000295709"/>
    </source>
</evidence>
<dbReference type="GO" id="GO:0000160">
    <property type="term" value="P:phosphorelay signal transduction system"/>
    <property type="evidence" value="ECO:0007669"/>
    <property type="project" value="InterPro"/>
</dbReference>
<reference evidence="4 6" key="2">
    <citation type="submission" date="2019-03" db="EMBL/GenBank/DDBJ databases">
        <title>Genomic Encyclopedia of Archaeal and Bacterial Type Strains, Phase II (KMG-II): from individual species to whole genera.</title>
        <authorList>
            <person name="Goeker M."/>
        </authorList>
    </citation>
    <scope>NUCLEOTIDE SEQUENCE [LARGE SCALE GENOMIC DNA]</scope>
    <source>
        <strain evidence="4 6">DSM 15235</strain>
    </source>
</reference>
<evidence type="ECO:0000259" key="2">
    <source>
        <dbReference type="PROSITE" id="PS50110"/>
    </source>
</evidence>
<sequence>MFKKVLIAEDYEITNLSVQRVLQELNIHNVDHVYYCDDALAKIKKGIREKEPYDLLITDIYFEEDHYTQQIKDGKELIIQAKLEDPTLKIIVFSGENRSGAIDSLFSDYYIDGFVRKARYDGKELNLAINSVYQNRQHLSTELQQSVKKINAYELSNYDTDLIKLLAKGVLQKDIPEYLKNKNIKPNSLSSIEKRLSHIKMSLDVNSNEHLIAFCKDLGLI</sequence>
<feature type="domain" description="Response regulatory" evidence="2">
    <location>
        <begin position="4"/>
        <end position="132"/>
    </location>
</feature>
<organism evidence="3 5">
    <name type="scientific">Chryseobacterium daecheongense</name>
    <dbReference type="NCBI Taxonomy" id="192389"/>
    <lineage>
        <taxon>Bacteria</taxon>
        <taxon>Pseudomonadati</taxon>
        <taxon>Bacteroidota</taxon>
        <taxon>Flavobacteriia</taxon>
        <taxon>Flavobacteriales</taxon>
        <taxon>Weeksellaceae</taxon>
        <taxon>Chryseobacterium group</taxon>
        <taxon>Chryseobacterium</taxon>
    </lineage>
</organism>
<dbReference type="SUPFAM" id="SSF52172">
    <property type="entry name" value="CheY-like"/>
    <property type="match status" value="1"/>
</dbReference>
<dbReference type="Proteomes" id="UP000269375">
    <property type="component" value="Unassembled WGS sequence"/>
</dbReference>
<evidence type="ECO:0000256" key="1">
    <source>
        <dbReference type="PROSITE-ProRule" id="PRU00169"/>
    </source>
</evidence>
<dbReference type="Proteomes" id="UP000295709">
    <property type="component" value="Unassembled WGS sequence"/>
</dbReference>
<evidence type="ECO:0000313" key="5">
    <source>
        <dbReference type="Proteomes" id="UP000269375"/>
    </source>
</evidence>
<dbReference type="OrthoDB" id="659223at2"/>
<reference evidence="3" key="1">
    <citation type="submission" date="2018-11" db="EMBL/GenBank/DDBJ databases">
        <title>Proposal to divide the Flavobacteriaceae and reorganize its genera based on Amino Acid Identity values calculated from whole genome sequences.</title>
        <authorList>
            <person name="Nicholson A.C."/>
            <person name="Gulvik C.A."/>
            <person name="Whitney A.M."/>
            <person name="Humrighouse B.W."/>
            <person name="Bell M."/>
            <person name="Holmes B."/>
            <person name="Steigerwalt A."/>
            <person name="Villarma A."/>
            <person name="Sheth M."/>
            <person name="Batra D."/>
            <person name="Pryor J."/>
            <person name="Bernardet J.-F."/>
            <person name="Hugo C."/>
            <person name="Kampfer P."/>
            <person name="Newman J."/>
            <person name="Mcquiston J.R."/>
        </authorList>
    </citation>
    <scope>NUCLEOTIDE SEQUENCE</scope>
    <source>
        <strain evidence="3">DSM 15235</strain>
    </source>
</reference>
<dbReference type="InterPro" id="IPR001789">
    <property type="entry name" value="Sig_transdc_resp-reg_receiver"/>
</dbReference>
<comment type="caution">
    <text evidence="3">The sequence shown here is derived from an EMBL/GenBank/DDBJ whole genome shotgun (WGS) entry which is preliminary data.</text>
</comment>
<keyword evidence="3" id="KW-0238">DNA-binding</keyword>
<keyword evidence="6" id="KW-1185">Reference proteome</keyword>
<dbReference type="RefSeq" id="WP_123264149.1">
    <property type="nucleotide sequence ID" value="NZ_RJTX01000004.1"/>
</dbReference>
<dbReference type="Gene3D" id="3.40.50.2300">
    <property type="match status" value="1"/>
</dbReference>
<dbReference type="GO" id="GO:0003677">
    <property type="term" value="F:DNA binding"/>
    <property type="evidence" value="ECO:0007669"/>
    <property type="project" value="UniProtKB-KW"/>
</dbReference>
<evidence type="ECO:0000313" key="3">
    <source>
        <dbReference type="EMBL" id="ROH96139.1"/>
    </source>
</evidence>
<keyword evidence="1" id="KW-0597">Phosphoprotein</keyword>
<protein>
    <submittedName>
        <fullName evidence="4">DNA-binding NarL/FixJ family response regulator</fullName>
    </submittedName>
    <submittedName>
        <fullName evidence="3">DNA-binding response regulator</fullName>
    </submittedName>
</protein>
<dbReference type="InterPro" id="IPR011006">
    <property type="entry name" value="CheY-like_superfamily"/>
</dbReference>
<dbReference type="AlphaFoldDB" id="A0A3N0VTJ6"/>
<evidence type="ECO:0000313" key="4">
    <source>
        <dbReference type="EMBL" id="TDX91446.1"/>
    </source>
</evidence>